<gene>
    <name evidence="1" type="ORF">MNBD_GAMMA24-2615</name>
</gene>
<sequence>MFVSWLIPIANSPASEPVYVREPVEIMRVVELPAGPEYHHRVLPFERRSPLDRGFYFGHGFHAVYLTRVLPGRQYTLGFRYAANWRKRVKVMLFDRWLLASQARHFNLLQGPILRGRSDQVELRWQLSVSPDSPGTLLYIVVEATDTIPDYYGGFPHDLFLAWPPIESRNEMGYGVTYLQGPKNLMLAEQVPGAPVVLTNIEPGKPNPAPLPAWKAPGDLIVNGAFTQGIQHWSSIQSISSSKQQTATFPVGPDGLVLHGNEDESIAGVRQQLEVNVRGAARLMLQARVKIVRQTKPGSGKKADISPLSISVCYDDAGGGSHCGKDAYTSRFYSLESNSRKSIANGQRIPAGEWFWFMQDLMRLSPSPVRIRSVSLLAAGWPEWQSNIREIHLIRHGGTNVQQGD</sequence>
<organism evidence="1">
    <name type="scientific">hydrothermal vent metagenome</name>
    <dbReference type="NCBI Taxonomy" id="652676"/>
    <lineage>
        <taxon>unclassified sequences</taxon>
        <taxon>metagenomes</taxon>
        <taxon>ecological metagenomes</taxon>
    </lineage>
</organism>
<reference evidence="1" key="1">
    <citation type="submission" date="2018-06" db="EMBL/GenBank/DDBJ databases">
        <authorList>
            <person name="Zhirakovskaya E."/>
        </authorList>
    </citation>
    <scope>NUCLEOTIDE SEQUENCE</scope>
</reference>
<dbReference type="EMBL" id="UOFZ01000187">
    <property type="protein sequence ID" value="VAX14646.1"/>
    <property type="molecule type" value="Genomic_DNA"/>
</dbReference>
<evidence type="ECO:0000313" key="1">
    <source>
        <dbReference type="EMBL" id="VAX14646.1"/>
    </source>
</evidence>
<name>A0A3B1B8N5_9ZZZZ</name>
<proteinExistence type="predicted"/>
<dbReference type="AlphaFoldDB" id="A0A3B1B8N5"/>
<protein>
    <submittedName>
        <fullName evidence="1">Uncharacterized protein</fullName>
    </submittedName>
</protein>
<accession>A0A3B1B8N5</accession>